<gene>
    <name evidence="2" type="ORF">NCAV_0667</name>
</gene>
<organism evidence="2 3">
    <name type="scientific">Candidatus Nitrosocaldus cavascurensis</name>
    <dbReference type="NCBI Taxonomy" id="2058097"/>
    <lineage>
        <taxon>Archaea</taxon>
        <taxon>Nitrososphaerota</taxon>
        <taxon>Nitrososphaeria</taxon>
        <taxon>Candidatus Nitrosocaldales</taxon>
        <taxon>Candidatus Nitrosocaldaceae</taxon>
        <taxon>Candidatus Nitrosocaldus</taxon>
    </lineage>
</organism>
<evidence type="ECO:0000256" key="1">
    <source>
        <dbReference type="SAM" id="MobiDB-lite"/>
    </source>
</evidence>
<dbReference type="EMBL" id="LT981265">
    <property type="protein sequence ID" value="SPC33849.1"/>
    <property type="molecule type" value="Genomic_DNA"/>
</dbReference>
<proteinExistence type="predicted"/>
<dbReference type="AlphaFoldDB" id="A0A2K5AQH2"/>
<evidence type="ECO:0000313" key="3">
    <source>
        <dbReference type="Proteomes" id="UP000236248"/>
    </source>
</evidence>
<sequence length="243" mass="28632">MLSYNTRWFDEFIGLGYSLRQVYPCILLLFNDKKRLKEAWDKIIKLWPDDEIKIRFVEVGVKIKDGDDGMREEEVKTDGVDEGRDYKRDEVHSIGNKEKGKKYAFIMYCRSRILQNTWVFLKLLDISDNYRRLKAEYDGKLYVDLALCITKGESYELEIFKYRKSVSDVAFLYGGVDILYKVEERVDRKSGEGYVKSSDVKVGNEDKQPTKDYNYYNSSSDDDDKDYDTNIVREAMKILSSYL</sequence>
<feature type="region of interest" description="Disordered" evidence="1">
    <location>
        <begin position="198"/>
        <end position="226"/>
    </location>
</feature>
<dbReference type="GeneID" id="41594736"/>
<feature type="compositionally biased region" description="Basic and acidic residues" evidence="1">
    <location>
        <begin position="198"/>
        <end position="210"/>
    </location>
</feature>
<dbReference type="RefSeq" id="WP_103287365.1">
    <property type="nucleotide sequence ID" value="NZ_LT981265.1"/>
</dbReference>
<protein>
    <submittedName>
        <fullName evidence="2">Uncharacterized protein</fullName>
    </submittedName>
</protein>
<accession>A0A2K5AQH2</accession>
<evidence type="ECO:0000313" key="2">
    <source>
        <dbReference type="EMBL" id="SPC33849.1"/>
    </source>
</evidence>
<name>A0A2K5AQH2_9ARCH</name>
<keyword evidence="3" id="KW-1185">Reference proteome</keyword>
<dbReference type="Proteomes" id="UP000236248">
    <property type="component" value="Chromosome NCAV"/>
</dbReference>
<reference evidence="3" key="1">
    <citation type="submission" date="2018-01" db="EMBL/GenBank/DDBJ databases">
        <authorList>
            <person name="Kerou L M."/>
        </authorList>
    </citation>
    <scope>NUCLEOTIDE SEQUENCE [LARGE SCALE GENOMIC DNA]</scope>
    <source>
        <strain evidence="3">SCU2</strain>
    </source>
</reference>
<dbReference type="KEGG" id="ncv:NCAV_0667"/>